<name>A0ABD3MRW1_9STRA</name>
<comment type="subcellular location">
    <subcellularLocation>
        <location evidence="1">Membrane</location>
        <topology evidence="1">Multi-pass membrane protein</topology>
    </subcellularLocation>
</comment>
<keyword evidence="6 9" id="KW-0472">Membrane</keyword>
<feature type="region of interest" description="Disordered" evidence="8">
    <location>
        <begin position="242"/>
        <end position="264"/>
    </location>
</feature>
<keyword evidence="2" id="KW-0813">Transport</keyword>
<feature type="domain" description="EF-hand" evidence="10">
    <location>
        <begin position="388"/>
        <end position="423"/>
    </location>
</feature>
<dbReference type="InterPro" id="IPR013099">
    <property type="entry name" value="K_chnl_dom"/>
</dbReference>
<keyword evidence="3 9" id="KW-0812">Transmembrane</keyword>
<accession>A0ABD3MRW1</accession>
<keyword evidence="12" id="KW-1185">Reference proteome</keyword>
<evidence type="ECO:0000256" key="3">
    <source>
        <dbReference type="ARBA" id="ARBA00022692"/>
    </source>
</evidence>
<evidence type="ECO:0000256" key="6">
    <source>
        <dbReference type="ARBA" id="ARBA00023136"/>
    </source>
</evidence>
<dbReference type="PRINTS" id="PR01333">
    <property type="entry name" value="2POREKCHANEL"/>
</dbReference>
<evidence type="ECO:0000256" key="2">
    <source>
        <dbReference type="ARBA" id="ARBA00022448"/>
    </source>
</evidence>
<feature type="compositionally biased region" description="Polar residues" evidence="8">
    <location>
        <begin position="252"/>
        <end position="261"/>
    </location>
</feature>
<keyword evidence="7" id="KW-0407">Ion channel</keyword>
<feature type="transmembrane region" description="Helical" evidence="9">
    <location>
        <begin position="190"/>
        <end position="215"/>
    </location>
</feature>
<evidence type="ECO:0000259" key="10">
    <source>
        <dbReference type="PROSITE" id="PS50222"/>
    </source>
</evidence>
<evidence type="ECO:0000256" key="9">
    <source>
        <dbReference type="SAM" id="Phobius"/>
    </source>
</evidence>
<dbReference type="InterPro" id="IPR003280">
    <property type="entry name" value="2pore_dom_K_chnl"/>
</dbReference>
<proteinExistence type="predicted"/>
<feature type="domain" description="EF-hand" evidence="10">
    <location>
        <begin position="427"/>
        <end position="462"/>
    </location>
</feature>
<dbReference type="PANTHER" id="PTHR11003:SF291">
    <property type="entry name" value="IP11374P"/>
    <property type="match status" value="1"/>
</dbReference>
<dbReference type="AlphaFoldDB" id="A0ABD3MRW1"/>
<keyword evidence="4 9" id="KW-1133">Transmembrane helix</keyword>
<dbReference type="Pfam" id="PF13202">
    <property type="entry name" value="EF-hand_5"/>
    <property type="match status" value="2"/>
</dbReference>
<feature type="transmembrane region" description="Helical" evidence="9">
    <location>
        <begin position="138"/>
        <end position="157"/>
    </location>
</feature>
<dbReference type="GO" id="GO:0016020">
    <property type="term" value="C:membrane"/>
    <property type="evidence" value="ECO:0007669"/>
    <property type="project" value="UniProtKB-SubCell"/>
</dbReference>
<comment type="caution">
    <text evidence="11">The sequence shown here is derived from an EMBL/GenBank/DDBJ whole genome shotgun (WGS) entry which is preliminary data.</text>
</comment>
<dbReference type="Gene3D" id="1.10.287.70">
    <property type="match status" value="2"/>
</dbReference>
<dbReference type="InterPro" id="IPR002048">
    <property type="entry name" value="EF_hand_dom"/>
</dbReference>
<sequence length="501" mass="56001">MHTDETPKDEKEKAQYWSVLHHKNVNAHDINADVGIPYVIRHEKDPLVEESSKKSDIMLEAEYGSASGEEDKKHRRKWSRVRELVQTNELFVHYLPENDDDKSLTESLSPAHKGAYHPLRGKWSDVNDAAYELTLRECLLLTLVLLGCGAIAYSYVFERWSILDSLYFTTVALTTVGYGDITPTTRSGRLFASIFAMGGIVILGLALGVVGSRLVEAEIEATEKMKESSSRVLEKAMRISRRHPRPRLASDQFGSSASLDSMDSVESMDDTVSSLPSFEEMGMRSRLCSGCRRLISLIQHHFPAFGPLLIGAFIIAKLEDWGWIDAIYFCVVTSTTIGFGDLAPVKPVARVCALFFIPLAVAAMGYILGQLASFIVEQRREEYYKRLLSKDLTIEDLDALDTDGDGGVSELEYLKFMLVAMKKVDAKLFDDLHLQFKKIDVVGDGKITKNDLKVMATRKMKKVHNKLALSVYKNKLQQTHSKQGFIFASAVALKAKGSDSN</sequence>
<dbReference type="SUPFAM" id="SSF81324">
    <property type="entry name" value="Voltage-gated potassium channels"/>
    <property type="match status" value="2"/>
</dbReference>
<reference evidence="11 12" key="1">
    <citation type="submission" date="2024-10" db="EMBL/GenBank/DDBJ databases">
        <title>Updated reference genomes for cyclostephanoid diatoms.</title>
        <authorList>
            <person name="Roberts W.R."/>
            <person name="Alverson A.J."/>
        </authorList>
    </citation>
    <scope>NUCLEOTIDE SEQUENCE [LARGE SCALE GENOMIC DNA]</scope>
    <source>
        <strain evidence="11 12">AJA010-31</strain>
    </source>
</reference>
<evidence type="ECO:0000256" key="4">
    <source>
        <dbReference type="ARBA" id="ARBA00022989"/>
    </source>
</evidence>
<keyword evidence="5" id="KW-0406">Ion transport</keyword>
<evidence type="ECO:0000313" key="12">
    <source>
        <dbReference type="Proteomes" id="UP001530400"/>
    </source>
</evidence>
<evidence type="ECO:0000256" key="8">
    <source>
        <dbReference type="SAM" id="MobiDB-lite"/>
    </source>
</evidence>
<protein>
    <recommendedName>
        <fullName evidence="10">EF-hand domain-containing protein</fullName>
    </recommendedName>
</protein>
<dbReference type="Pfam" id="PF07885">
    <property type="entry name" value="Ion_trans_2"/>
    <property type="match status" value="2"/>
</dbReference>
<evidence type="ECO:0000256" key="5">
    <source>
        <dbReference type="ARBA" id="ARBA00023065"/>
    </source>
</evidence>
<dbReference type="EMBL" id="JALLPJ020001381">
    <property type="protein sequence ID" value="KAL3766705.1"/>
    <property type="molecule type" value="Genomic_DNA"/>
</dbReference>
<dbReference type="PRINTS" id="PR00169">
    <property type="entry name" value="KCHANNEL"/>
</dbReference>
<evidence type="ECO:0000256" key="1">
    <source>
        <dbReference type="ARBA" id="ARBA00004141"/>
    </source>
</evidence>
<feature type="transmembrane region" description="Helical" evidence="9">
    <location>
        <begin position="294"/>
        <end position="315"/>
    </location>
</feature>
<dbReference type="SUPFAM" id="SSF47473">
    <property type="entry name" value="EF-hand"/>
    <property type="match status" value="1"/>
</dbReference>
<dbReference type="PROSITE" id="PS50222">
    <property type="entry name" value="EF_HAND_2"/>
    <property type="match status" value="2"/>
</dbReference>
<dbReference type="GO" id="GO:0034220">
    <property type="term" value="P:monoatomic ion transmembrane transport"/>
    <property type="evidence" value="ECO:0007669"/>
    <property type="project" value="UniProtKB-KW"/>
</dbReference>
<dbReference type="Proteomes" id="UP001530400">
    <property type="component" value="Unassembled WGS sequence"/>
</dbReference>
<dbReference type="InterPro" id="IPR011992">
    <property type="entry name" value="EF-hand-dom_pair"/>
</dbReference>
<organism evidence="11 12">
    <name type="scientific">Cyclotella atomus</name>
    <dbReference type="NCBI Taxonomy" id="382360"/>
    <lineage>
        <taxon>Eukaryota</taxon>
        <taxon>Sar</taxon>
        <taxon>Stramenopiles</taxon>
        <taxon>Ochrophyta</taxon>
        <taxon>Bacillariophyta</taxon>
        <taxon>Coscinodiscophyceae</taxon>
        <taxon>Thalassiosirophycidae</taxon>
        <taxon>Stephanodiscales</taxon>
        <taxon>Stephanodiscaceae</taxon>
        <taxon>Cyclotella</taxon>
    </lineage>
</organism>
<dbReference type="Gene3D" id="1.10.238.10">
    <property type="entry name" value="EF-hand"/>
    <property type="match status" value="1"/>
</dbReference>
<feature type="transmembrane region" description="Helical" evidence="9">
    <location>
        <begin position="351"/>
        <end position="376"/>
    </location>
</feature>
<evidence type="ECO:0000313" key="11">
    <source>
        <dbReference type="EMBL" id="KAL3766705.1"/>
    </source>
</evidence>
<evidence type="ECO:0000256" key="7">
    <source>
        <dbReference type="ARBA" id="ARBA00023303"/>
    </source>
</evidence>
<gene>
    <name evidence="11" type="ORF">ACHAWO_001137</name>
</gene>
<dbReference type="PANTHER" id="PTHR11003">
    <property type="entry name" value="POTASSIUM CHANNEL, SUBFAMILY K"/>
    <property type="match status" value="1"/>
</dbReference>